<dbReference type="EMBL" id="CP035493">
    <property type="protein sequence ID" value="QAY70020.1"/>
    <property type="molecule type" value="Genomic_DNA"/>
</dbReference>
<evidence type="ECO:0000313" key="1">
    <source>
        <dbReference type="EMBL" id="QAY70020.1"/>
    </source>
</evidence>
<accession>A0A4P6F2G2</accession>
<gene>
    <name evidence="1" type="ORF">ET471_08220</name>
</gene>
<dbReference type="AlphaFoldDB" id="A0A4P6F2G2"/>
<reference evidence="1 2" key="1">
    <citation type="submission" date="2019-01" db="EMBL/GenBank/DDBJ databases">
        <title>Genome sequencing of strain FW10M-9.</title>
        <authorList>
            <person name="Heo J."/>
            <person name="Kim S.-J."/>
            <person name="Kim J.-S."/>
            <person name="Hong S.-B."/>
            <person name="Kwon S.-W."/>
        </authorList>
    </citation>
    <scope>NUCLEOTIDE SEQUENCE [LARGE SCALE GENOMIC DNA]</scope>
    <source>
        <strain evidence="1 2">FW10M-9</strain>
    </source>
</reference>
<dbReference type="Proteomes" id="UP000292118">
    <property type="component" value="Chromosome"/>
</dbReference>
<dbReference type="KEGG" id="xya:ET471_08220"/>
<keyword evidence="2" id="KW-1185">Reference proteome</keyword>
<sequence>MTARTTLDALADAATAVDHATEQLRQSRARRDHHLLRAHAAGHTRQELSEAGHLSQPGVQKILAAAGATNPALTRKPKAA</sequence>
<organism evidence="1 2">
    <name type="scientific">Xylanimonas protaetiae</name>
    <dbReference type="NCBI Taxonomy" id="2509457"/>
    <lineage>
        <taxon>Bacteria</taxon>
        <taxon>Bacillati</taxon>
        <taxon>Actinomycetota</taxon>
        <taxon>Actinomycetes</taxon>
        <taxon>Micrococcales</taxon>
        <taxon>Promicromonosporaceae</taxon>
        <taxon>Xylanimonas</taxon>
    </lineage>
</organism>
<protein>
    <submittedName>
        <fullName evidence="1">Uncharacterized protein</fullName>
    </submittedName>
</protein>
<name>A0A4P6F2G2_9MICO</name>
<dbReference type="RefSeq" id="WP_129187533.1">
    <property type="nucleotide sequence ID" value="NZ_CP035493.1"/>
</dbReference>
<evidence type="ECO:0000313" key="2">
    <source>
        <dbReference type="Proteomes" id="UP000292118"/>
    </source>
</evidence>
<proteinExistence type="predicted"/>